<keyword evidence="4 10" id="KW-0732">Signal</keyword>
<keyword evidence="13" id="KW-1185">Reference proteome</keyword>
<evidence type="ECO:0000256" key="7">
    <source>
        <dbReference type="ARBA" id="ARBA00023049"/>
    </source>
</evidence>
<dbReference type="GO" id="GO:0006508">
    <property type="term" value="P:proteolysis"/>
    <property type="evidence" value="ECO:0007669"/>
    <property type="project" value="UniProtKB-KW"/>
</dbReference>
<evidence type="ECO:0000256" key="5">
    <source>
        <dbReference type="ARBA" id="ARBA00022801"/>
    </source>
</evidence>
<keyword evidence="3" id="KW-0479">Metal-binding</keyword>
<dbReference type="EMBL" id="JAGMWT010000013">
    <property type="protein sequence ID" value="KAH7117764.1"/>
    <property type="molecule type" value="Genomic_DNA"/>
</dbReference>
<evidence type="ECO:0000256" key="10">
    <source>
        <dbReference type="SAM" id="SignalP"/>
    </source>
</evidence>
<evidence type="ECO:0000313" key="13">
    <source>
        <dbReference type="Proteomes" id="UP000700596"/>
    </source>
</evidence>
<feature type="signal peptide" evidence="10">
    <location>
        <begin position="1"/>
        <end position="16"/>
    </location>
</feature>
<keyword evidence="2" id="KW-0645">Protease</keyword>
<evidence type="ECO:0000259" key="11">
    <source>
        <dbReference type="Pfam" id="PF05572"/>
    </source>
</evidence>
<dbReference type="Proteomes" id="UP000700596">
    <property type="component" value="Unassembled WGS sequence"/>
</dbReference>
<comment type="similarity">
    <text evidence="1">Belongs to the peptidase M43B family.</text>
</comment>
<dbReference type="GO" id="GO:0008237">
    <property type="term" value="F:metallopeptidase activity"/>
    <property type="evidence" value="ECO:0007669"/>
    <property type="project" value="UniProtKB-KW"/>
</dbReference>
<evidence type="ECO:0000256" key="4">
    <source>
        <dbReference type="ARBA" id="ARBA00022729"/>
    </source>
</evidence>
<evidence type="ECO:0000256" key="6">
    <source>
        <dbReference type="ARBA" id="ARBA00022833"/>
    </source>
</evidence>
<dbReference type="GO" id="GO:0046872">
    <property type="term" value="F:metal ion binding"/>
    <property type="evidence" value="ECO:0007669"/>
    <property type="project" value="UniProtKB-KW"/>
</dbReference>
<dbReference type="InterPro" id="IPR024079">
    <property type="entry name" value="MetalloPept_cat_dom_sf"/>
</dbReference>
<dbReference type="Pfam" id="PF05572">
    <property type="entry name" value="Peptidase_M43"/>
    <property type="match status" value="1"/>
</dbReference>
<name>A0A9P9DF21_9PLEO</name>
<protein>
    <recommendedName>
        <fullName evidence="11">Peptidase M43 pregnancy-associated plasma-A domain-containing protein</fullName>
    </recommendedName>
</protein>
<dbReference type="PANTHER" id="PTHR47466">
    <property type="match status" value="1"/>
</dbReference>
<evidence type="ECO:0000313" key="12">
    <source>
        <dbReference type="EMBL" id="KAH7117764.1"/>
    </source>
</evidence>
<dbReference type="AlphaFoldDB" id="A0A9P9DF21"/>
<dbReference type="CDD" id="cd04275">
    <property type="entry name" value="ZnMc_pappalysin_like"/>
    <property type="match status" value="1"/>
</dbReference>
<keyword evidence="6" id="KW-0862">Zinc</keyword>
<feature type="domain" description="Peptidase M43 pregnancy-associated plasma-A" evidence="11">
    <location>
        <begin position="144"/>
        <end position="289"/>
    </location>
</feature>
<evidence type="ECO:0000256" key="1">
    <source>
        <dbReference type="ARBA" id="ARBA00008721"/>
    </source>
</evidence>
<dbReference type="PANTHER" id="PTHR47466:SF1">
    <property type="entry name" value="METALLOPROTEASE MEP1 (AFU_ORTHOLOGUE AFUA_1G07730)-RELATED"/>
    <property type="match status" value="1"/>
</dbReference>
<feature type="region of interest" description="Disordered" evidence="9">
    <location>
        <begin position="226"/>
        <end position="263"/>
    </location>
</feature>
<evidence type="ECO:0000256" key="3">
    <source>
        <dbReference type="ARBA" id="ARBA00022723"/>
    </source>
</evidence>
<dbReference type="InterPro" id="IPR008754">
    <property type="entry name" value="Peptidase_M43"/>
</dbReference>
<dbReference type="SUPFAM" id="SSF55486">
    <property type="entry name" value="Metalloproteases ('zincins'), catalytic domain"/>
    <property type="match status" value="1"/>
</dbReference>
<proteinExistence type="inferred from homology"/>
<keyword evidence="8" id="KW-1015">Disulfide bond</keyword>
<feature type="chain" id="PRO_5040141072" description="Peptidase M43 pregnancy-associated plasma-A domain-containing protein" evidence="10">
    <location>
        <begin position="17"/>
        <end position="297"/>
    </location>
</feature>
<organism evidence="12 13">
    <name type="scientific">Dendryphion nanum</name>
    <dbReference type="NCBI Taxonomy" id="256645"/>
    <lineage>
        <taxon>Eukaryota</taxon>
        <taxon>Fungi</taxon>
        <taxon>Dikarya</taxon>
        <taxon>Ascomycota</taxon>
        <taxon>Pezizomycotina</taxon>
        <taxon>Dothideomycetes</taxon>
        <taxon>Pleosporomycetidae</taxon>
        <taxon>Pleosporales</taxon>
        <taxon>Torulaceae</taxon>
        <taxon>Dendryphion</taxon>
    </lineage>
</organism>
<comment type="caution">
    <text evidence="12">The sequence shown here is derived from an EMBL/GenBank/DDBJ whole genome shotgun (WGS) entry which is preliminary data.</text>
</comment>
<evidence type="ECO:0000256" key="8">
    <source>
        <dbReference type="ARBA" id="ARBA00023157"/>
    </source>
</evidence>
<evidence type="ECO:0000256" key="2">
    <source>
        <dbReference type="ARBA" id="ARBA00022670"/>
    </source>
</evidence>
<dbReference type="Gene3D" id="3.40.390.10">
    <property type="entry name" value="Collagenase (Catalytic Domain)"/>
    <property type="match status" value="1"/>
</dbReference>
<dbReference type="OrthoDB" id="536211at2759"/>
<gene>
    <name evidence="12" type="ORF">B0J11DRAFT_91045</name>
</gene>
<keyword evidence="7" id="KW-0482">Metalloprotease</keyword>
<accession>A0A9P9DF21</accession>
<reference evidence="12" key="1">
    <citation type="journal article" date="2021" name="Nat. Commun.">
        <title>Genetic determinants of endophytism in the Arabidopsis root mycobiome.</title>
        <authorList>
            <person name="Mesny F."/>
            <person name="Miyauchi S."/>
            <person name="Thiergart T."/>
            <person name="Pickel B."/>
            <person name="Atanasova L."/>
            <person name="Karlsson M."/>
            <person name="Huettel B."/>
            <person name="Barry K.W."/>
            <person name="Haridas S."/>
            <person name="Chen C."/>
            <person name="Bauer D."/>
            <person name="Andreopoulos W."/>
            <person name="Pangilinan J."/>
            <person name="LaButti K."/>
            <person name="Riley R."/>
            <person name="Lipzen A."/>
            <person name="Clum A."/>
            <person name="Drula E."/>
            <person name="Henrissat B."/>
            <person name="Kohler A."/>
            <person name="Grigoriev I.V."/>
            <person name="Martin F.M."/>
            <person name="Hacquard S."/>
        </authorList>
    </citation>
    <scope>NUCLEOTIDE SEQUENCE</scope>
    <source>
        <strain evidence="12">MPI-CAGE-CH-0243</strain>
    </source>
</reference>
<evidence type="ECO:0000256" key="9">
    <source>
        <dbReference type="SAM" id="MobiDB-lite"/>
    </source>
</evidence>
<sequence length="297" mass="32569">MIRPLLLASLGLLAAAANPQPKPFDCGTDTAHASDDFLKIITDLHSNQIGGSLAARAGLVTREKDNNSQIEVDAVFHIVAKPEHKGDITHDMPQAQLDSINESYKDYGISFKLINVTWNTNEKWAVGAGDSDLEMKKALRQGTYRTLNIYFQTDLTGGVLGRCTLPSNVGKNTSPSVYANDGCNVNANTMPDGPMDGFNKGKTAVHETGHWLGLLHTFEGYSCDGPGDFIDDTPRESQSTEGCPESPPKRSCPNQSGDRNDPIHNYMDYSIDSCYTGFTSQQHDRMHAMYNMYRDGN</sequence>
<keyword evidence="5" id="KW-0378">Hydrolase</keyword>